<dbReference type="GO" id="GO:0005506">
    <property type="term" value="F:iron ion binding"/>
    <property type="evidence" value="ECO:0007669"/>
    <property type="project" value="InterPro"/>
</dbReference>
<dbReference type="FunFam" id="1.10.630.10:FF:000007">
    <property type="entry name" value="Cytochrome P450 76C4"/>
    <property type="match status" value="1"/>
</dbReference>
<evidence type="ECO:0000256" key="1">
    <source>
        <dbReference type="ARBA" id="ARBA00010617"/>
    </source>
</evidence>
<comment type="caution">
    <text evidence="8">The sequence shown here is derived from an EMBL/GenBank/DDBJ whole genome shotgun (WGS) entry which is preliminary data.</text>
</comment>
<dbReference type="Pfam" id="PF00067">
    <property type="entry name" value="p450"/>
    <property type="match status" value="1"/>
</dbReference>
<dbReference type="PANTHER" id="PTHR47950">
    <property type="entry name" value="CYTOCHROME P450, FAMILY 76, SUBFAMILY C, POLYPEPTIDE 5-RELATED"/>
    <property type="match status" value="1"/>
</dbReference>
<dbReference type="PRINTS" id="PR00463">
    <property type="entry name" value="EP450I"/>
</dbReference>
<keyword evidence="11" id="KW-1185">Reference proteome</keyword>
<feature type="binding site" description="axial binding residue" evidence="5">
    <location>
        <position position="454"/>
    </location>
    <ligand>
        <name>heme</name>
        <dbReference type="ChEBI" id="CHEBI:30413"/>
    </ligand>
    <ligandPart>
        <name>Fe</name>
        <dbReference type="ChEBI" id="CHEBI:18248"/>
    </ligandPart>
</feature>
<evidence type="ECO:0000256" key="4">
    <source>
        <dbReference type="ARBA" id="ARBA00023004"/>
    </source>
</evidence>
<dbReference type="OrthoDB" id="1055148at2759"/>
<dbReference type="PRINTS" id="PR00385">
    <property type="entry name" value="P450"/>
</dbReference>
<reference evidence="9 11" key="3">
    <citation type="submission" date="2017-11" db="EMBL/GenBank/DDBJ databases">
        <title>De-novo sequencing of pomegranate (Punica granatum L.) genome.</title>
        <authorList>
            <person name="Akparov Z."/>
            <person name="Amiraslanov A."/>
            <person name="Hajiyeva S."/>
            <person name="Abbasov M."/>
            <person name="Kaur K."/>
            <person name="Hamwieh A."/>
            <person name="Solovyev V."/>
            <person name="Salamov A."/>
            <person name="Braich B."/>
            <person name="Kosarev P."/>
            <person name="Mahmoud A."/>
            <person name="Hajiyev E."/>
            <person name="Babayeva S."/>
            <person name="Izzatullayeva V."/>
            <person name="Mammadov A."/>
            <person name="Mammadov A."/>
            <person name="Sharifova S."/>
            <person name="Ojaghi J."/>
            <person name="Eynullazada K."/>
            <person name="Bayramov B."/>
            <person name="Abdulazimova A."/>
            <person name="Shahmuradov I."/>
        </authorList>
    </citation>
    <scope>NUCLEOTIDE SEQUENCE [LARGE SCALE GENOMIC DNA]</scope>
    <source>
        <strain evidence="9">AG2017</strain>
        <strain evidence="11">cv. AG2017</strain>
        <tissue evidence="9">Leaf</tissue>
    </source>
</reference>
<dbReference type="Proteomes" id="UP000197138">
    <property type="component" value="Unassembled WGS sequence"/>
</dbReference>
<comment type="cofactor">
    <cofactor evidence="5">
        <name>heme</name>
        <dbReference type="ChEBI" id="CHEBI:30413"/>
    </cofactor>
</comment>
<dbReference type="Gene3D" id="1.10.630.10">
    <property type="entry name" value="Cytochrome P450"/>
    <property type="match status" value="1"/>
</dbReference>
<keyword evidence="7" id="KW-1133">Transmembrane helix</keyword>
<reference evidence="10" key="1">
    <citation type="journal article" date="2017" name="Plant J.">
        <title>The pomegranate (Punica granatum L.) genome and the genomics of punicalagin biosynthesis.</title>
        <authorList>
            <person name="Qin G."/>
            <person name="Xu C."/>
            <person name="Ming R."/>
            <person name="Tang H."/>
            <person name="Guyot R."/>
            <person name="Kramer E.M."/>
            <person name="Hu Y."/>
            <person name="Yi X."/>
            <person name="Qi Y."/>
            <person name="Xu X."/>
            <person name="Gao Z."/>
            <person name="Pan H."/>
            <person name="Jian J."/>
            <person name="Tian Y."/>
            <person name="Yue Z."/>
            <person name="Xu Y."/>
        </authorList>
    </citation>
    <scope>NUCLEOTIDE SEQUENCE [LARGE SCALE GENOMIC DNA]</scope>
    <source>
        <strain evidence="10">cv. Dabenzi</strain>
    </source>
</reference>
<evidence type="ECO:0000256" key="3">
    <source>
        <dbReference type="ARBA" id="ARBA00023002"/>
    </source>
</evidence>
<proteinExistence type="inferred from homology"/>
<dbReference type="CDD" id="cd11073">
    <property type="entry name" value="CYP76-like"/>
    <property type="match status" value="1"/>
</dbReference>
<evidence type="ECO:0000256" key="6">
    <source>
        <dbReference type="RuleBase" id="RU000461"/>
    </source>
</evidence>
<keyword evidence="2 5" id="KW-0479">Metal-binding</keyword>
<dbReference type="EMBL" id="PGOL01001503">
    <property type="protein sequence ID" value="PKI57671.1"/>
    <property type="molecule type" value="Genomic_DNA"/>
</dbReference>
<feature type="transmembrane region" description="Helical" evidence="7">
    <location>
        <begin position="6"/>
        <end position="23"/>
    </location>
</feature>
<dbReference type="GO" id="GO:0004497">
    <property type="term" value="F:monooxygenase activity"/>
    <property type="evidence" value="ECO:0007669"/>
    <property type="project" value="UniProtKB-KW"/>
</dbReference>
<dbReference type="GO" id="GO:0020037">
    <property type="term" value="F:heme binding"/>
    <property type="evidence" value="ECO:0007669"/>
    <property type="project" value="InterPro"/>
</dbReference>
<dbReference type="STRING" id="22663.A0A218WBD0"/>
<protein>
    <submittedName>
        <fullName evidence="8">Uncharacterized protein</fullName>
    </submittedName>
</protein>
<keyword evidence="7" id="KW-0812">Transmembrane</keyword>
<sequence>MEWTSIFLLSLVVSALVLVLRLSRRKGARNRGRLPPGPPGWPVFGNLFSLGQMPHRTLTLMRDRYGPVVWLRLGSINTMVILSAEAAAEFFKNHDIHFAERTITELMRVHDYHKGSVALAPYGAYWRVLRKLVTVDMLVSKRLNETVSIRRKCVDDMLRWVEDAACKSRPGNGVHVAQQVFLMTFNLLGNLMLSRDLLDPSSKVTSEFFTAMTGLMEWTGHANVVDLFPWLRRLDPQRLRRKMERDLGKALEIASTFVKERLEEQKEFVDSKNDETKKKKDFLDVLMEFEGNGKDEPAKISDRDLNIFILEIFLAGSETTSSTIEWALTELLLHPESMNRAKAELSRVIGSTRKVEESDFGQLLYVQAVVKETLRLHPPIPFLVPRRALEDTEFMGYQIPKNTQVFVNAWAIGRDPNVWADPLEFKPERFLGSKLDFKGQNYEFIPFGAGRRMCAGVPLAQRVLHLLLGSLLHEFDWEFDSRIDPKTIDMRDRLGVTMRKYEPLLAVPKKRNGL</sequence>
<dbReference type="InterPro" id="IPR001128">
    <property type="entry name" value="Cyt_P450"/>
</dbReference>
<evidence type="ECO:0000256" key="7">
    <source>
        <dbReference type="SAM" id="Phobius"/>
    </source>
</evidence>
<name>A0A218WBD0_PUNGR</name>
<accession>A0A218WBD0</accession>
<organism evidence="8 10">
    <name type="scientific">Punica granatum</name>
    <name type="common">Pomegranate</name>
    <dbReference type="NCBI Taxonomy" id="22663"/>
    <lineage>
        <taxon>Eukaryota</taxon>
        <taxon>Viridiplantae</taxon>
        <taxon>Streptophyta</taxon>
        <taxon>Embryophyta</taxon>
        <taxon>Tracheophyta</taxon>
        <taxon>Spermatophyta</taxon>
        <taxon>Magnoliopsida</taxon>
        <taxon>eudicotyledons</taxon>
        <taxon>Gunneridae</taxon>
        <taxon>Pentapetalae</taxon>
        <taxon>rosids</taxon>
        <taxon>malvids</taxon>
        <taxon>Myrtales</taxon>
        <taxon>Lythraceae</taxon>
        <taxon>Punica</taxon>
    </lineage>
</organism>
<dbReference type="InterPro" id="IPR002401">
    <property type="entry name" value="Cyt_P450_E_grp-I"/>
</dbReference>
<evidence type="ECO:0000256" key="5">
    <source>
        <dbReference type="PIRSR" id="PIRSR602401-1"/>
    </source>
</evidence>
<evidence type="ECO:0000313" key="9">
    <source>
        <dbReference type="EMBL" id="PKI57671.1"/>
    </source>
</evidence>
<evidence type="ECO:0000256" key="2">
    <source>
        <dbReference type="ARBA" id="ARBA00022723"/>
    </source>
</evidence>
<reference evidence="8" key="2">
    <citation type="submission" date="2017-06" db="EMBL/GenBank/DDBJ databases">
        <title>The pomegranate genome and the genomics of punicalagin biosynthesis.</title>
        <authorList>
            <person name="Xu C."/>
        </authorList>
    </citation>
    <scope>NUCLEOTIDE SEQUENCE [LARGE SCALE GENOMIC DNA]</scope>
    <source>
        <tissue evidence="8">Fresh leaf</tissue>
    </source>
</reference>
<keyword evidence="7" id="KW-0472">Membrane</keyword>
<dbReference type="AlphaFoldDB" id="A0A218WBD0"/>
<dbReference type="InterPro" id="IPR017972">
    <property type="entry name" value="Cyt_P450_CS"/>
</dbReference>
<dbReference type="Proteomes" id="UP000233551">
    <property type="component" value="Unassembled WGS sequence"/>
</dbReference>
<keyword evidence="3 6" id="KW-0560">Oxidoreductase</keyword>
<keyword evidence="5 6" id="KW-0349">Heme</keyword>
<dbReference type="EMBL" id="MTKT01004810">
    <property type="protein sequence ID" value="OWM69650.1"/>
    <property type="molecule type" value="Genomic_DNA"/>
</dbReference>
<keyword evidence="6" id="KW-0503">Monooxygenase</keyword>
<evidence type="ECO:0000313" key="10">
    <source>
        <dbReference type="Proteomes" id="UP000197138"/>
    </source>
</evidence>
<evidence type="ECO:0000313" key="11">
    <source>
        <dbReference type="Proteomes" id="UP000233551"/>
    </source>
</evidence>
<comment type="similarity">
    <text evidence="1 6">Belongs to the cytochrome P450 family.</text>
</comment>
<keyword evidence="4 5" id="KW-0408">Iron</keyword>
<dbReference type="PANTHER" id="PTHR47950:SF14">
    <property type="entry name" value="CYTOCHROME P450 76A2-LIKE ISOFORM X1"/>
    <property type="match status" value="1"/>
</dbReference>
<dbReference type="GO" id="GO:0016705">
    <property type="term" value="F:oxidoreductase activity, acting on paired donors, with incorporation or reduction of molecular oxygen"/>
    <property type="evidence" value="ECO:0007669"/>
    <property type="project" value="InterPro"/>
</dbReference>
<dbReference type="InterPro" id="IPR036396">
    <property type="entry name" value="Cyt_P450_sf"/>
</dbReference>
<dbReference type="PROSITE" id="PS00086">
    <property type="entry name" value="CYTOCHROME_P450"/>
    <property type="match status" value="1"/>
</dbReference>
<dbReference type="SUPFAM" id="SSF48264">
    <property type="entry name" value="Cytochrome P450"/>
    <property type="match status" value="1"/>
</dbReference>
<dbReference type="GeneID" id="116194742"/>
<evidence type="ECO:0000313" key="8">
    <source>
        <dbReference type="EMBL" id="OWM69650.1"/>
    </source>
</evidence>
<gene>
    <name evidence="8" type="ORF">CDL15_Pgr025499</name>
    <name evidence="9" type="ORF">CRG98_021999</name>
</gene>